<comment type="caution">
    <text evidence="1">The sequence shown here is derived from an EMBL/GenBank/DDBJ whole genome shotgun (WGS) entry which is preliminary data.</text>
</comment>
<accession>A0A7C9GW83</accession>
<dbReference type="EMBL" id="WIOL01000003">
    <property type="protein sequence ID" value="MQT17789.1"/>
    <property type="molecule type" value="Genomic_DNA"/>
</dbReference>
<reference evidence="1 2" key="1">
    <citation type="submission" date="2019-09" db="EMBL/GenBank/DDBJ databases">
        <title>Polymorphobacter sp. isolated from a lake in China.</title>
        <authorList>
            <person name="Liu Z."/>
        </authorList>
    </citation>
    <scope>NUCLEOTIDE SEQUENCE [LARGE SCALE GENOMIC DNA]</scope>
    <source>
        <strain evidence="1 2">D40P</strain>
    </source>
</reference>
<keyword evidence="2" id="KW-1185">Reference proteome</keyword>
<dbReference type="InterPro" id="IPR011008">
    <property type="entry name" value="Dimeric_a/b-barrel"/>
</dbReference>
<name>A0A7C9GW83_9SPHN</name>
<dbReference type="Proteomes" id="UP000481327">
    <property type="component" value="Unassembled WGS sequence"/>
</dbReference>
<dbReference type="Gene3D" id="3.30.70.100">
    <property type="match status" value="1"/>
</dbReference>
<dbReference type="RefSeq" id="WP_152578214.1">
    <property type="nucleotide sequence ID" value="NZ_JAATJI010000002.1"/>
</dbReference>
<sequence>MRIIALFNLKPGIDAADFEDWAKARNLPVVRAQPSIEEFQLYRTTGLMRADGAPPYAYVQVIDVPDMEGYDKDAASEAMQAVQDEFGERAEAPVFMLTEALSLV</sequence>
<dbReference type="SUPFAM" id="SSF54909">
    <property type="entry name" value="Dimeric alpha+beta barrel"/>
    <property type="match status" value="1"/>
</dbReference>
<protein>
    <submittedName>
        <fullName evidence="1">REDY-like protein HapK</fullName>
    </submittedName>
</protein>
<gene>
    <name evidence="1" type="ORF">F3168_11030</name>
</gene>
<dbReference type="Pfam" id="PF11639">
    <property type="entry name" value="HapK"/>
    <property type="match status" value="1"/>
</dbReference>
<evidence type="ECO:0000313" key="1">
    <source>
        <dbReference type="EMBL" id="MQT17789.1"/>
    </source>
</evidence>
<dbReference type="AlphaFoldDB" id="A0A7C9GW83"/>
<dbReference type="InterPro" id="IPR021667">
    <property type="entry name" value="HapK"/>
</dbReference>
<proteinExistence type="predicted"/>
<organism evidence="1 2">
    <name type="scientific">Sandarakinorhabdus fusca</name>
    <dbReference type="NCBI Taxonomy" id="1439888"/>
    <lineage>
        <taxon>Bacteria</taxon>
        <taxon>Pseudomonadati</taxon>
        <taxon>Pseudomonadota</taxon>
        <taxon>Alphaproteobacteria</taxon>
        <taxon>Sphingomonadales</taxon>
        <taxon>Sphingosinicellaceae</taxon>
        <taxon>Sandarakinorhabdus</taxon>
    </lineage>
</organism>
<evidence type="ECO:0000313" key="2">
    <source>
        <dbReference type="Proteomes" id="UP000481327"/>
    </source>
</evidence>
<dbReference type="OrthoDB" id="4731620at2"/>